<dbReference type="AlphaFoldDB" id="A0AAW2BF39"/>
<dbReference type="EMBL" id="JAZDWU010000012">
    <property type="protein sequence ID" value="KAK9984601.1"/>
    <property type="molecule type" value="Genomic_DNA"/>
</dbReference>
<gene>
    <name evidence="1" type="ORF">SO802_034126</name>
</gene>
<organism evidence="1 2">
    <name type="scientific">Lithocarpus litseifolius</name>
    <dbReference type="NCBI Taxonomy" id="425828"/>
    <lineage>
        <taxon>Eukaryota</taxon>
        <taxon>Viridiplantae</taxon>
        <taxon>Streptophyta</taxon>
        <taxon>Embryophyta</taxon>
        <taxon>Tracheophyta</taxon>
        <taxon>Spermatophyta</taxon>
        <taxon>Magnoliopsida</taxon>
        <taxon>eudicotyledons</taxon>
        <taxon>Gunneridae</taxon>
        <taxon>Pentapetalae</taxon>
        <taxon>rosids</taxon>
        <taxon>fabids</taxon>
        <taxon>Fagales</taxon>
        <taxon>Fagaceae</taxon>
        <taxon>Lithocarpus</taxon>
    </lineage>
</organism>
<comment type="caution">
    <text evidence="1">The sequence shown here is derived from an EMBL/GenBank/DDBJ whole genome shotgun (WGS) entry which is preliminary data.</text>
</comment>
<protein>
    <submittedName>
        <fullName evidence="1">Uncharacterized protein</fullName>
    </submittedName>
</protein>
<proteinExistence type="predicted"/>
<evidence type="ECO:0000313" key="1">
    <source>
        <dbReference type="EMBL" id="KAK9984601.1"/>
    </source>
</evidence>
<dbReference type="Proteomes" id="UP001459277">
    <property type="component" value="Unassembled WGS sequence"/>
</dbReference>
<sequence>MRILYQLFFFDMASVANIHLQKACELAGTMPAEARPLLLQVVPAQVLLDSLSQTVQYCHCGICNGILTWAVGIRFKWMLGFVLPLR</sequence>
<keyword evidence="2" id="KW-1185">Reference proteome</keyword>
<reference evidence="1 2" key="1">
    <citation type="submission" date="2024-01" db="EMBL/GenBank/DDBJ databases">
        <title>A telomere-to-telomere, gap-free genome of sweet tea (Lithocarpus litseifolius).</title>
        <authorList>
            <person name="Zhou J."/>
        </authorList>
    </citation>
    <scope>NUCLEOTIDE SEQUENCE [LARGE SCALE GENOMIC DNA]</scope>
    <source>
        <strain evidence="1">Zhou-2022a</strain>
        <tissue evidence="1">Leaf</tissue>
    </source>
</reference>
<evidence type="ECO:0000313" key="2">
    <source>
        <dbReference type="Proteomes" id="UP001459277"/>
    </source>
</evidence>
<accession>A0AAW2BF39</accession>
<name>A0AAW2BF39_9ROSI</name>